<dbReference type="InterPro" id="IPR000182">
    <property type="entry name" value="GNAT_dom"/>
</dbReference>
<keyword evidence="5" id="KW-1185">Reference proteome</keyword>
<accession>A0ABV3GTA4</accession>
<evidence type="ECO:0000256" key="2">
    <source>
        <dbReference type="ARBA" id="ARBA00023315"/>
    </source>
</evidence>
<dbReference type="PANTHER" id="PTHR43877">
    <property type="entry name" value="AMINOALKYLPHOSPHONATE N-ACETYLTRANSFERASE-RELATED-RELATED"/>
    <property type="match status" value="1"/>
</dbReference>
<sequence>MEIRQGTANDIEAVAALHTASWRTAYAGLMPDSYLNGPLLDERSRLWRARLGADPHPGGDTTSRLLIAEDGDAISGFVYLLLQDDGRILLDNLHVSPALKRSGIGRHLMHHGFEWAAAHHPGRAVYLEVLRDNTPARSFYRRMGGRVTREFVEPFAAGFEVAVVEYTWDAPAMRSIPTPDPITS</sequence>
<dbReference type="CDD" id="cd04301">
    <property type="entry name" value="NAT_SF"/>
    <property type="match status" value="1"/>
</dbReference>
<keyword evidence="2 4" id="KW-0012">Acyltransferase</keyword>
<dbReference type="Pfam" id="PF00583">
    <property type="entry name" value="Acetyltransf_1"/>
    <property type="match status" value="1"/>
</dbReference>
<name>A0ABV3GTA4_MICGL</name>
<organism evidence="4 5">
    <name type="scientific">Microtetraspora glauca</name>
    <dbReference type="NCBI Taxonomy" id="1996"/>
    <lineage>
        <taxon>Bacteria</taxon>
        <taxon>Bacillati</taxon>
        <taxon>Actinomycetota</taxon>
        <taxon>Actinomycetes</taxon>
        <taxon>Streptosporangiales</taxon>
        <taxon>Streptosporangiaceae</taxon>
        <taxon>Microtetraspora</taxon>
    </lineage>
</organism>
<dbReference type="EC" id="2.3.1.-" evidence="4"/>
<gene>
    <name evidence="4" type="ORF">AB0I59_40225</name>
</gene>
<dbReference type="Proteomes" id="UP001551675">
    <property type="component" value="Unassembled WGS sequence"/>
</dbReference>
<dbReference type="GO" id="GO:0016746">
    <property type="term" value="F:acyltransferase activity"/>
    <property type="evidence" value="ECO:0007669"/>
    <property type="project" value="UniProtKB-KW"/>
</dbReference>
<keyword evidence="1 4" id="KW-0808">Transferase</keyword>
<dbReference type="InterPro" id="IPR016181">
    <property type="entry name" value="Acyl_CoA_acyltransferase"/>
</dbReference>
<evidence type="ECO:0000313" key="5">
    <source>
        <dbReference type="Proteomes" id="UP001551675"/>
    </source>
</evidence>
<dbReference type="RefSeq" id="WP_061253074.1">
    <property type="nucleotide sequence ID" value="NZ_JBFALK010000036.1"/>
</dbReference>
<dbReference type="SUPFAM" id="SSF55729">
    <property type="entry name" value="Acyl-CoA N-acyltransferases (Nat)"/>
    <property type="match status" value="1"/>
</dbReference>
<evidence type="ECO:0000256" key="1">
    <source>
        <dbReference type="ARBA" id="ARBA00022679"/>
    </source>
</evidence>
<feature type="domain" description="N-acetyltransferase" evidence="3">
    <location>
        <begin position="1"/>
        <end position="180"/>
    </location>
</feature>
<dbReference type="Gene3D" id="3.40.630.30">
    <property type="match status" value="1"/>
</dbReference>
<evidence type="ECO:0000259" key="3">
    <source>
        <dbReference type="PROSITE" id="PS51186"/>
    </source>
</evidence>
<dbReference type="PROSITE" id="PS51186">
    <property type="entry name" value="GNAT"/>
    <property type="match status" value="1"/>
</dbReference>
<protein>
    <submittedName>
        <fullName evidence="4">N-acetyltransferase</fullName>
        <ecNumber evidence="4">2.3.1.-</ecNumber>
    </submittedName>
</protein>
<evidence type="ECO:0000313" key="4">
    <source>
        <dbReference type="EMBL" id="MEV0974854.1"/>
    </source>
</evidence>
<dbReference type="EMBL" id="JBFALK010000036">
    <property type="protein sequence ID" value="MEV0974854.1"/>
    <property type="molecule type" value="Genomic_DNA"/>
</dbReference>
<comment type="caution">
    <text evidence="4">The sequence shown here is derived from an EMBL/GenBank/DDBJ whole genome shotgun (WGS) entry which is preliminary data.</text>
</comment>
<dbReference type="InterPro" id="IPR050832">
    <property type="entry name" value="Bact_Acetyltransf"/>
</dbReference>
<reference evidence="4 5" key="1">
    <citation type="submission" date="2024-06" db="EMBL/GenBank/DDBJ databases">
        <title>The Natural Products Discovery Center: Release of the First 8490 Sequenced Strains for Exploring Actinobacteria Biosynthetic Diversity.</title>
        <authorList>
            <person name="Kalkreuter E."/>
            <person name="Kautsar S.A."/>
            <person name="Yang D."/>
            <person name="Bader C.D."/>
            <person name="Teijaro C.N."/>
            <person name="Fluegel L."/>
            <person name="Davis C.M."/>
            <person name="Simpson J.R."/>
            <person name="Lauterbach L."/>
            <person name="Steele A.D."/>
            <person name="Gui C."/>
            <person name="Meng S."/>
            <person name="Li G."/>
            <person name="Viehrig K."/>
            <person name="Ye F."/>
            <person name="Su P."/>
            <person name="Kiefer A.F."/>
            <person name="Nichols A."/>
            <person name="Cepeda A.J."/>
            <person name="Yan W."/>
            <person name="Fan B."/>
            <person name="Jiang Y."/>
            <person name="Adhikari A."/>
            <person name="Zheng C.-J."/>
            <person name="Schuster L."/>
            <person name="Cowan T.M."/>
            <person name="Smanski M.J."/>
            <person name="Chevrette M.G."/>
            <person name="De Carvalho L.P.S."/>
            <person name="Shen B."/>
        </authorList>
    </citation>
    <scope>NUCLEOTIDE SEQUENCE [LARGE SCALE GENOMIC DNA]</scope>
    <source>
        <strain evidence="4 5">NPDC050100</strain>
    </source>
</reference>
<proteinExistence type="predicted"/>